<evidence type="ECO:0000259" key="4">
    <source>
        <dbReference type="PROSITE" id="PS50949"/>
    </source>
</evidence>
<dbReference type="SUPFAM" id="SSF48008">
    <property type="entry name" value="GntR ligand-binding domain-like"/>
    <property type="match status" value="1"/>
</dbReference>
<keyword evidence="1" id="KW-0805">Transcription regulation</keyword>
<reference evidence="5 6" key="1">
    <citation type="submission" date="2013-04" db="EMBL/GenBank/DDBJ databases">
        <title>Oceanicola sp. 22II1-22F33 Genome Sequencing.</title>
        <authorList>
            <person name="Lai Q."/>
            <person name="Li G."/>
            <person name="Shao Z."/>
        </authorList>
    </citation>
    <scope>NUCLEOTIDE SEQUENCE [LARGE SCALE GENOMIC DNA]</scope>
    <source>
        <strain evidence="5 6">22II1-22F33</strain>
    </source>
</reference>
<keyword evidence="3" id="KW-0804">Transcription</keyword>
<dbReference type="InterPro" id="IPR008920">
    <property type="entry name" value="TF_FadR/GntR_C"/>
</dbReference>
<dbReference type="PRINTS" id="PR00035">
    <property type="entry name" value="HTHGNTR"/>
</dbReference>
<dbReference type="Gene3D" id="1.20.120.530">
    <property type="entry name" value="GntR ligand-binding domain-like"/>
    <property type="match status" value="1"/>
</dbReference>
<proteinExistence type="predicted"/>
<dbReference type="InterPro" id="IPR000524">
    <property type="entry name" value="Tscrpt_reg_HTH_GntR"/>
</dbReference>
<dbReference type="GO" id="GO:0003700">
    <property type="term" value="F:DNA-binding transcription factor activity"/>
    <property type="evidence" value="ECO:0007669"/>
    <property type="project" value="InterPro"/>
</dbReference>
<gene>
    <name evidence="5" type="ORF">ATO3_25105</name>
</gene>
<dbReference type="EMBL" id="AQQR01000024">
    <property type="protein sequence ID" value="OWU68065.1"/>
    <property type="molecule type" value="Genomic_DNA"/>
</dbReference>
<evidence type="ECO:0000256" key="2">
    <source>
        <dbReference type="ARBA" id="ARBA00023125"/>
    </source>
</evidence>
<organism evidence="5 6">
    <name type="scientific">Marinibacterium profundimaris</name>
    <dbReference type="NCBI Taxonomy" id="1679460"/>
    <lineage>
        <taxon>Bacteria</taxon>
        <taxon>Pseudomonadati</taxon>
        <taxon>Pseudomonadota</taxon>
        <taxon>Alphaproteobacteria</taxon>
        <taxon>Rhodobacterales</taxon>
        <taxon>Paracoccaceae</taxon>
        <taxon>Marinibacterium</taxon>
    </lineage>
</organism>
<dbReference type="OrthoDB" id="9812645at2"/>
<dbReference type="PROSITE" id="PS50949">
    <property type="entry name" value="HTH_GNTR"/>
    <property type="match status" value="1"/>
</dbReference>
<dbReference type="Pfam" id="PF00392">
    <property type="entry name" value="GntR"/>
    <property type="match status" value="1"/>
</dbReference>
<dbReference type="SMART" id="SM00345">
    <property type="entry name" value="HTH_GNTR"/>
    <property type="match status" value="1"/>
</dbReference>
<protein>
    <submittedName>
        <fullName evidence="5">GntR family transcriptional regulator</fullName>
    </submittedName>
</protein>
<dbReference type="PANTHER" id="PTHR43537">
    <property type="entry name" value="TRANSCRIPTIONAL REGULATOR, GNTR FAMILY"/>
    <property type="match status" value="1"/>
</dbReference>
<dbReference type="AlphaFoldDB" id="A0A225NDD0"/>
<evidence type="ECO:0000313" key="5">
    <source>
        <dbReference type="EMBL" id="OWU68065.1"/>
    </source>
</evidence>
<keyword evidence="2" id="KW-0238">DNA-binding</keyword>
<dbReference type="Proteomes" id="UP000215377">
    <property type="component" value="Unassembled WGS sequence"/>
</dbReference>
<dbReference type="Gene3D" id="1.10.10.10">
    <property type="entry name" value="Winged helix-like DNA-binding domain superfamily/Winged helix DNA-binding domain"/>
    <property type="match status" value="1"/>
</dbReference>
<dbReference type="PANTHER" id="PTHR43537:SF5">
    <property type="entry name" value="UXU OPERON TRANSCRIPTIONAL REGULATOR"/>
    <property type="match status" value="1"/>
</dbReference>
<evidence type="ECO:0000313" key="6">
    <source>
        <dbReference type="Proteomes" id="UP000215377"/>
    </source>
</evidence>
<dbReference type="InterPro" id="IPR036390">
    <property type="entry name" value="WH_DNA-bd_sf"/>
</dbReference>
<dbReference type="InterPro" id="IPR011711">
    <property type="entry name" value="GntR_C"/>
</dbReference>
<dbReference type="GO" id="GO:0003677">
    <property type="term" value="F:DNA binding"/>
    <property type="evidence" value="ECO:0007669"/>
    <property type="project" value="UniProtKB-KW"/>
</dbReference>
<dbReference type="RefSeq" id="WP_088652636.1">
    <property type="nucleotide sequence ID" value="NZ_AQQR01000024.1"/>
</dbReference>
<accession>A0A225NDD0</accession>
<dbReference type="InterPro" id="IPR036388">
    <property type="entry name" value="WH-like_DNA-bd_sf"/>
</dbReference>
<dbReference type="Pfam" id="PF07729">
    <property type="entry name" value="FCD"/>
    <property type="match status" value="1"/>
</dbReference>
<sequence>MQEHELLPAITAHVLSTARANNGKAPSERHLAEHFSVSRGQVREALAILESMQVIERRAKSGIYLAEGHTGIAAMAFFARAGLPLENRQIYEAVEVRKIHEIKAAELAAERATEENFARLADILERSEERLARGMGLDSLDQEFHLEIVRATQNSVFLGICTAFYEVGATRLQLYFRDPDRNRKSHEEHRQIHDALVARDPALSAALMVSHLRGAMSYWTELLEPDADRSA</sequence>
<keyword evidence="6" id="KW-1185">Reference proteome</keyword>
<feature type="domain" description="HTH gntR-type" evidence="4">
    <location>
        <begin position="1"/>
        <end position="68"/>
    </location>
</feature>
<dbReference type="SUPFAM" id="SSF46785">
    <property type="entry name" value="Winged helix' DNA-binding domain"/>
    <property type="match status" value="1"/>
</dbReference>
<evidence type="ECO:0000256" key="3">
    <source>
        <dbReference type="ARBA" id="ARBA00023163"/>
    </source>
</evidence>
<name>A0A225NDD0_9RHOB</name>
<dbReference type="SMART" id="SM00895">
    <property type="entry name" value="FCD"/>
    <property type="match status" value="1"/>
</dbReference>
<evidence type="ECO:0000256" key="1">
    <source>
        <dbReference type="ARBA" id="ARBA00023015"/>
    </source>
</evidence>
<comment type="caution">
    <text evidence="5">The sequence shown here is derived from an EMBL/GenBank/DDBJ whole genome shotgun (WGS) entry which is preliminary data.</text>
</comment>